<protein>
    <submittedName>
        <fullName evidence="2">Uncharacterized protein</fullName>
    </submittedName>
</protein>
<accession>A0ABD2SK63</accession>
<proteinExistence type="predicted"/>
<sequence>MNDVSYNMRKQNNGVRYYRNNILFDHKHVWRMVGDFNFILPNCVIQFLIGSYLWKFLEFLLGSMFIIRIITTLLLPVLQILKAANGKNSFVIKFLGEFSHHHKT</sequence>
<dbReference type="EMBL" id="JBJKTR010000014">
    <property type="protein sequence ID" value="KAL3344241.1"/>
    <property type="molecule type" value="Genomic_DNA"/>
</dbReference>
<keyword evidence="1" id="KW-1133">Transmembrane helix</keyword>
<keyword evidence="3" id="KW-1185">Reference proteome</keyword>
<name>A0ABD2SK63_9SOLN</name>
<evidence type="ECO:0000313" key="2">
    <source>
        <dbReference type="EMBL" id="KAL3344241.1"/>
    </source>
</evidence>
<feature type="transmembrane region" description="Helical" evidence="1">
    <location>
        <begin position="36"/>
        <end position="54"/>
    </location>
</feature>
<organism evidence="2 3">
    <name type="scientific">Solanum stoloniferum</name>
    <dbReference type="NCBI Taxonomy" id="62892"/>
    <lineage>
        <taxon>Eukaryota</taxon>
        <taxon>Viridiplantae</taxon>
        <taxon>Streptophyta</taxon>
        <taxon>Embryophyta</taxon>
        <taxon>Tracheophyta</taxon>
        <taxon>Spermatophyta</taxon>
        <taxon>Magnoliopsida</taxon>
        <taxon>eudicotyledons</taxon>
        <taxon>Gunneridae</taxon>
        <taxon>Pentapetalae</taxon>
        <taxon>asterids</taxon>
        <taxon>lamiids</taxon>
        <taxon>Solanales</taxon>
        <taxon>Solanaceae</taxon>
        <taxon>Solanoideae</taxon>
        <taxon>Solaneae</taxon>
        <taxon>Solanum</taxon>
    </lineage>
</organism>
<dbReference type="Proteomes" id="UP001627284">
    <property type="component" value="Unassembled WGS sequence"/>
</dbReference>
<feature type="transmembrane region" description="Helical" evidence="1">
    <location>
        <begin position="60"/>
        <end position="81"/>
    </location>
</feature>
<comment type="caution">
    <text evidence="2">The sequence shown here is derived from an EMBL/GenBank/DDBJ whole genome shotgun (WGS) entry which is preliminary data.</text>
</comment>
<dbReference type="AlphaFoldDB" id="A0ABD2SK63"/>
<reference evidence="2 3" key="1">
    <citation type="submission" date="2024-05" db="EMBL/GenBank/DDBJ databases">
        <title>De novo assembly of an allotetraploid wild potato.</title>
        <authorList>
            <person name="Hosaka A.J."/>
        </authorList>
    </citation>
    <scope>NUCLEOTIDE SEQUENCE [LARGE SCALE GENOMIC DNA]</scope>
    <source>
        <tissue evidence="2">Young leaves</tissue>
    </source>
</reference>
<evidence type="ECO:0000256" key="1">
    <source>
        <dbReference type="SAM" id="Phobius"/>
    </source>
</evidence>
<keyword evidence="1" id="KW-0472">Membrane</keyword>
<evidence type="ECO:0000313" key="3">
    <source>
        <dbReference type="Proteomes" id="UP001627284"/>
    </source>
</evidence>
<gene>
    <name evidence="2" type="ORF">AABB24_023599</name>
</gene>
<keyword evidence="1" id="KW-0812">Transmembrane</keyword>